<keyword evidence="10" id="KW-1185">Reference proteome</keyword>
<dbReference type="InterPro" id="IPR043129">
    <property type="entry name" value="ATPase_NBD"/>
</dbReference>
<reference evidence="9 10" key="1">
    <citation type="submission" date="2019-02" db="EMBL/GenBank/DDBJ databases">
        <title>Deep-cultivation of Planctomycetes and their phenomic and genomic characterization uncovers novel biology.</title>
        <authorList>
            <person name="Wiegand S."/>
            <person name="Jogler M."/>
            <person name="Boedeker C."/>
            <person name="Pinto D."/>
            <person name="Vollmers J."/>
            <person name="Rivas-Marin E."/>
            <person name="Kohn T."/>
            <person name="Peeters S.H."/>
            <person name="Heuer A."/>
            <person name="Rast P."/>
            <person name="Oberbeckmann S."/>
            <person name="Bunk B."/>
            <person name="Jeske O."/>
            <person name="Meyerdierks A."/>
            <person name="Storesund J.E."/>
            <person name="Kallscheuer N."/>
            <person name="Luecker S."/>
            <person name="Lage O.M."/>
            <person name="Pohl T."/>
            <person name="Merkel B.J."/>
            <person name="Hornburger P."/>
            <person name="Mueller R.-W."/>
            <person name="Bruemmer F."/>
            <person name="Labrenz M."/>
            <person name="Spormann A.M."/>
            <person name="Op den Camp H."/>
            <person name="Overmann J."/>
            <person name="Amann R."/>
            <person name="Jetten M.S.M."/>
            <person name="Mascher T."/>
            <person name="Medema M.H."/>
            <person name="Devos D.P."/>
            <person name="Kaster A.-K."/>
            <person name="Ovreas L."/>
            <person name="Rohde M."/>
            <person name="Galperin M.Y."/>
            <person name="Jogler C."/>
        </authorList>
    </citation>
    <scope>NUCLEOTIDE SEQUENCE [LARGE SCALE GENOMIC DNA]</scope>
    <source>
        <strain evidence="9 10">HG15A2</strain>
    </source>
</reference>
<evidence type="ECO:0000256" key="2">
    <source>
        <dbReference type="ARBA" id="ARBA00022679"/>
    </source>
</evidence>
<keyword evidence="6" id="KW-0684">Rhamnose metabolism</keyword>
<dbReference type="Gene3D" id="3.30.420.40">
    <property type="match status" value="2"/>
</dbReference>
<dbReference type="CDD" id="cd07771">
    <property type="entry name" value="ASKHA_NBD_FGGY_RhaB-like"/>
    <property type="match status" value="1"/>
</dbReference>
<protein>
    <submittedName>
        <fullName evidence="9">Rhamnulokinase</fullName>
        <ecNumber evidence="9">2.7.1.5</ecNumber>
    </submittedName>
</protein>
<evidence type="ECO:0000259" key="7">
    <source>
        <dbReference type="Pfam" id="PF00370"/>
    </source>
</evidence>
<proteinExistence type="inferred from homology"/>
<feature type="domain" description="Carbohydrate kinase FGGY N-terminal" evidence="7">
    <location>
        <begin position="7"/>
        <end position="252"/>
    </location>
</feature>
<dbReference type="Pfam" id="PF02782">
    <property type="entry name" value="FGGY_C"/>
    <property type="match status" value="1"/>
</dbReference>
<dbReference type="GO" id="GO:0008993">
    <property type="term" value="F:rhamnulokinase activity"/>
    <property type="evidence" value="ECO:0007669"/>
    <property type="project" value="UniProtKB-EC"/>
</dbReference>
<dbReference type="OrthoDB" id="9761504at2"/>
<dbReference type="GO" id="GO:0005524">
    <property type="term" value="F:ATP binding"/>
    <property type="evidence" value="ECO:0007669"/>
    <property type="project" value="UniProtKB-KW"/>
</dbReference>
<evidence type="ECO:0000256" key="1">
    <source>
        <dbReference type="ARBA" id="ARBA00009156"/>
    </source>
</evidence>
<dbReference type="EMBL" id="CP036263">
    <property type="protein sequence ID" value="QDS97244.1"/>
    <property type="molecule type" value="Genomic_DNA"/>
</dbReference>
<accession>A0A517MQU0</accession>
<dbReference type="GO" id="GO:0019301">
    <property type="term" value="P:rhamnose catabolic process"/>
    <property type="evidence" value="ECO:0007669"/>
    <property type="project" value="InterPro"/>
</dbReference>
<dbReference type="InterPro" id="IPR018485">
    <property type="entry name" value="FGGY_C"/>
</dbReference>
<name>A0A517MQU0_9BACT</name>
<keyword evidence="2 9" id="KW-0808">Transferase</keyword>
<evidence type="ECO:0000256" key="6">
    <source>
        <dbReference type="ARBA" id="ARBA00023308"/>
    </source>
</evidence>
<sequence length="500" mass="53921">MSSPAHLAIDLGASSGRAIVGVLAGSPLKLQLEEVHRFEHSPCPTPTGPVWNLTGIWQHILTGLRAGAAWCKENDAELQSVGVDTWGVDWTLLGASGELLALPHCYRDPANDAACERVLEELGGFEPLYERTGIQLMPLNTIFQLAARHAAEPRLFDAASRLVFLPDLFHYWLSGELSCERTIASTSSLLAVESGEWDTSLIEQLGLPSELFAPLIEPGTKLGTLRAEIAKETGTAANVQVVLPASHDTGSAIAAVPAVGDASWGYLSSGTWSLLGVERDTPVYSTAAREAPFTNERGAQRTIRLLKNIAGLWLIQELKRDLEKEGQQASFAHLVKEAEAAEPGRTIINPDRAEFAAPGDMRAKIRQFALETKQEVPETTGQYARCCLESLALCYGRTIGQLEGVLGESLDVLHIVGGGIQNTLLNRMAAEVVSKPVVTGPVEATAVGNLMVQAMGCGEVGNLSEVRQTVARSFDLETIEPTQTARWEPFRDRFVELVSA</sequence>
<comment type="similarity">
    <text evidence="1">Belongs to the FGGY kinase family.</text>
</comment>
<keyword evidence="4 9" id="KW-0418">Kinase</keyword>
<feature type="domain" description="Carbohydrate kinase FGGY C-terminal" evidence="8">
    <location>
        <begin position="266"/>
        <end position="456"/>
    </location>
</feature>
<gene>
    <name evidence="9" type="primary">rhaB</name>
    <name evidence="9" type="ORF">HG15A2_05050</name>
</gene>
<dbReference type="InterPro" id="IPR013449">
    <property type="entry name" value="Rhamnulokinase"/>
</dbReference>
<organism evidence="9 10">
    <name type="scientific">Adhaeretor mobilis</name>
    <dbReference type="NCBI Taxonomy" id="1930276"/>
    <lineage>
        <taxon>Bacteria</taxon>
        <taxon>Pseudomonadati</taxon>
        <taxon>Planctomycetota</taxon>
        <taxon>Planctomycetia</taxon>
        <taxon>Pirellulales</taxon>
        <taxon>Lacipirellulaceae</taxon>
        <taxon>Adhaeretor</taxon>
    </lineage>
</organism>
<dbReference type="PANTHER" id="PTHR43095">
    <property type="entry name" value="SUGAR KINASE"/>
    <property type="match status" value="1"/>
</dbReference>
<evidence type="ECO:0000256" key="4">
    <source>
        <dbReference type="ARBA" id="ARBA00022777"/>
    </source>
</evidence>
<dbReference type="InterPro" id="IPR050406">
    <property type="entry name" value="FGGY_Carb_Kinase"/>
</dbReference>
<keyword evidence="5" id="KW-0067">ATP-binding</keyword>
<dbReference type="EC" id="2.7.1.5" evidence="9"/>
<dbReference type="Pfam" id="PF00370">
    <property type="entry name" value="FGGY_N"/>
    <property type="match status" value="1"/>
</dbReference>
<keyword evidence="3" id="KW-0547">Nucleotide-binding</keyword>
<dbReference type="RefSeq" id="WP_145057463.1">
    <property type="nucleotide sequence ID" value="NZ_CP036263.1"/>
</dbReference>
<evidence type="ECO:0000259" key="8">
    <source>
        <dbReference type="Pfam" id="PF02782"/>
    </source>
</evidence>
<dbReference type="InterPro" id="IPR018484">
    <property type="entry name" value="FGGY_N"/>
</dbReference>
<dbReference type="Proteomes" id="UP000319852">
    <property type="component" value="Chromosome"/>
</dbReference>
<evidence type="ECO:0000256" key="3">
    <source>
        <dbReference type="ARBA" id="ARBA00022741"/>
    </source>
</evidence>
<evidence type="ECO:0000313" key="9">
    <source>
        <dbReference type="EMBL" id="QDS97244.1"/>
    </source>
</evidence>
<evidence type="ECO:0000256" key="5">
    <source>
        <dbReference type="ARBA" id="ARBA00022840"/>
    </source>
</evidence>
<dbReference type="KEGG" id="amob:HG15A2_05050"/>
<dbReference type="SUPFAM" id="SSF53067">
    <property type="entry name" value="Actin-like ATPase domain"/>
    <property type="match status" value="2"/>
</dbReference>
<evidence type="ECO:0000313" key="10">
    <source>
        <dbReference type="Proteomes" id="UP000319852"/>
    </source>
</evidence>
<dbReference type="AlphaFoldDB" id="A0A517MQU0"/>